<evidence type="ECO:0000313" key="3">
    <source>
        <dbReference type="Proteomes" id="UP001320460"/>
    </source>
</evidence>
<dbReference type="EMBL" id="AP025334">
    <property type="protein sequence ID" value="BDD50389.1"/>
    <property type="molecule type" value="Genomic_DNA"/>
</dbReference>
<organism evidence="2 3">
    <name type="scientific">Phytobacter diazotrophicus</name>
    <dbReference type="NCBI Taxonomy" id="395631"/>
    <lineage>
        <taxon>Bacteria</taxon>
        <taxon>Pseudomonadati</taxon>
        <taxon>Pseudomonadota</taxon>
        <taxon>Gammaproteobacteria</taxon>
        <taxon>Enterobacterales</taxon>
        <taxon>Enterobacteriaceae</taxon>
        <taxon>Phytobacter</taxon>
    </lineage>
</organism>
<evidence type="ECO:0008006" key="4">
    <source>
        <dbReference type="Google" id="ProtNLM"/>
    </source>
</evidence>
<keyword evidence="1" id="KW-1133">Transmembrane helix</keyword>
<name>A0ABM7VTG9_9ENTR</name>
<sequence>MKAFGVFILIVGVIVVFLSLSMDTSVTTTYGQRVNNLGLMRDQQNYLIFGSVCFLGGLLAVIFGKSQTSSRNEISCPFCAEKILAAAKVCKHCGRDIIANAMQQNPESNDAYKFLWYENNVLALNKLDIKRFADELIDKMPGQSADNILKANFNEIQNIKSNMPGNYADEFFEILYFFLARKNA</sequence>
<keyword evidence="1" id="KW-0472">Membrane</keyword>
<gene>
    <name evidence="2" type="ORF">PDTA9734_18760</name>
</gene>
<reference evidence="2 3" key="1">
    <citation type="submission" date="2021-12" db="EMBL/GenBank/DDBJ databases">
        <title>Complete genome sequence of Phytobacter diazotrophicus TA9734.</title>
        <authorList>
            <person name="Kubota H."/>
            <person name="Nakayama Y."/>
            <person name="Ariyoshi T."/>
        </authorList>
    </citation>
    <scope>NUCLEOTIDE SEQUENCE [LARGE SCALE GENOMIC DNA]</scope>
    <source>
        <strain evidence="2 3">TA9734</strain>
    </source>
</reference>
<evidence type="ECO:0000256" key="1">
    <source>
        <dbReference type="SAM" id="Phobius"/>
    </source>
</evidence>
<dbReference type="Proteomes" id="UP001320460">
    <property type="component" value="Chromosome"/>
</dbReference>
<protein>
    <recommendedName>
        <fullName evidence="4">Zinc ribbon protein</fullName>
    </recommendedName>
</protein>
<dbReference type="RefSeq" id="WP_197718609.1">
    <property type="nucleotide sequence ID" value="NZ_AP025334.1"/>
</dbReference>
<accession>A0ABM7VTG9</accession>
<keyword evidence="1" id="KW-0812">Transmembrane</keyword>
<feature type="transmembrane region" description="Helical" evidence="1">
    <location>
        <begin position="45"/>
        <end position="64"/>
    </location>
</feature>
<evidence type="ECO:0000313" key="2">
    <source>
        <dbReference type="EMBL" id="BDD50389.1"/>
    </source>
</evidence>
<proteinExistence type="predicted"/>
<keyword evidence="3" id="KW-1185">Reference proteome</keyword>